<feature type="transmembrane region" description="Helical" evidence="1">
    <location>
        <begin position="87"/>
        <end position="106"/>
    </location>
</feature>
<sequence length="109" mass="11630">MAKPAKNIATAALDQPGDEMGLMAEEGPVCNVKRRLPPSCHEARACYAALENRPETPYFGDTETEGFEMPKTKSRARARAAAIQADTTRLAVWLGAGALVIGALIARGF</sequence>
<keyword evidence="1" id="KW-1133">Transmembrane helix</keyword>
<reference evidence="2 3" key="1">
    <citation type="submission" date="2022-11" db="EMBL/GenBank/DDBJ databases">
        <authorList>
            <person name="Siebert D."/>
            <person name="Busche T."/>
            <person name="Saydam E."/>
            <person name="Kalinowski J."/>
            <person name="Ruckert C."/>
            <person name="Blombach B."/>
        </authorList>
    </citation>
    <scope>NUCLEOTIDE SEQUENCE [LARGE SCALE GENOMIC DNA]</scope>
    <source>
        <strain evidence="2 3">DSM 1083</strain>
    </source>
</reference>
<organism evidence="2 3">
    <name type="scientific">Afipia carboxydohydrogena</name>
    <name type="common">Pseudomonas carboxydohydrogena</name>
    <dbReference type="NCBI Taxonomy" id="290"/>
    <lineage>
        <taxon>Bacteria</taxon>
        <taxon>Pseudomonadati</taxon>
        <taxon>Pseudomonadota</taxon>
        <taxon>Alphaproteobacteria</taxon>
        <taxon>Hyphomicrobiales</taxon>
        <taxon>Nitrobacteraceae</taxon>
        <taxon>Afipia</taxon>
    </lineage>
</organism>
<evidence type="ECO:0000256" key="1">
    <source>
        <dbReference type="SAM" id="Phobius"/>
    </source>
</evidence>
<keyword evidence="1" id="KW-0812">Transmembrane</keyword>
<evidence type="ECO:0000313" key="2">
    <source>
        <dbReference type="EMBL" id="WEF51693.1"/>
    </source>
</evidence>
<dbReference type="RefSeq" id="WP_275247283.1">
    <property type="nucleotide sequence ID" value="NZ_BAABDX010000001.1"/>
</dbReference>
<accession>A0ABY8BP25</accession>
<proteinExistence type="predicted"/>
<gene>
    <name evidence="2" type="ORF">AFIC_000138</name>
</gene>
<dbReference type="Proteomes" id="UP001213907">
    <property type="component" value="Chromosome"/>
</dbReference>
<protein>
    <submittedName>
        <fullName evidence="2">Uncharacterized protein</fullName>
    </submittedName>
</protein>
<name>A0ABY8BP25_AFICR</name>
<evidence type="ECO:0000313" key="3">
    <source>
        <dbReference type="Proteomes" id="UP001213907"/>
    </source>
</evidence>
<keyword evidence="3" id="KW-1185">Reference proteome</keyword>
<keyword evidence="1" id="KW-0472">Membrane</keyword>
<dbReference type="EMBL" id="CP113162">
    <property type="protein sequence ID" value="WEF51693.1"/>
    <property type="molecule type" value="Genomic_DNA"/>
</dbReference>